<reference evidence="6 7" key="1">
    <citation type="submission" date="2018-07" db="EMBL/GenBank/DDBJ databases">
        <title>Genome sequencing of oomycete isolates from Chile give support for New Zealand origin for Phytophthora kernoviae and make available the first Nothophytophthora sp. genome.</title>
        <authorList>
            <person name="Studholme D.J."/>
            <person name="Sanfuentes E."/>
            <person name="Panda P."/>
            <person name="Hill R."/>
            <person name="Sambles C."/>
            <person name="Grant M."/>
            <person name="Williams N.M."/>
            <person name="Mcdougal R.L."/>
        </authorList>
    </citation>
    <scope>NUCLEOTIDE SEQUENCE [LARGE SCALE GENOMIC DNA]</scope>
    <source>
        <strain evidence="5">Chile6</strain>
        <strain evidence="4">Chile7</strain>
    </source>
</reference>
<accession>A0A3F2RYL2</accession>
<evidence type="ECO:0000256" key="1">
    <source>
        <dbReference type="SAM" id="Coils"/>
    </source>
</evidence>
<feature type="region of interest" description="Disordered" evidence="2">
    <location>
        <begin position="1"/>
        <end position="33"/>
    </location>
</feature>
<dbReference type="Proteomes" id="UP000277300">
    <property type="component" value="Unassembled WGS sequence"/>
</dbReference>
<comment type="caution">
    <text evidence="5">The sequence shown here is derived from an EMBL/GenBank/DDBJ whole genome shotgun (WGS) entry which is preliminary data.</text>
</comment>
<evidence type="ECO:0000313" key="4">
    <source>
        <dbReference type="EMBL" id="RLN65949.1"/>
    </source>
</evidence>
<dbReference type="Proteomes" id="UP000284657">
    <property type="component" value="Unassembled WGS sequence"/>
</dbReference>
<evidence type="ECO:0000256" key="2">
    <source>
        <dbReference type="SAM" id="MobiDB-lite"/>
    </source>
</evidence>
<dbReference type="PROSITE" id="PS51279">
    <property type="entry name" value="BCNT_C"/>
    <property type="match status" value="1"/>
</dbReference>
<evidence type="ECO:0000313" key="7">
    <source>
        <dbReference type="Proteomes" id="UP000284657"/>
    </source>
</evidence>
<dbReference type="AlphaFoldDB" id="A0A3F2RYL2"/>
<protein>
    <recommendedName>
        <fullName evidence="3">BCNT-C domain-containing protein</fullName>
    </recommendedName>
</protein>
<proteinExistence type="predicted"/>
<evidence type="ECO:0000313" key="6">
    <source>
        <dbReference type="Proteomes" id="UP000277300"/>
    </source>
</evidence>
<feature type="compositionally biased region" description="Acidic residues" evidence="2">
    <location>
        <begin position="1"/>
        <end position="26"/>
    </location>
</feature>
<gene>
    <name evidence="4" type="ORF">BBJ29_007099</name>
    <name evidence="5" type="ORF">BBP00_00002043</name>
</gene>
<dbReference type="GO" id="GO:0000812">
    <property type="term" value="C:Swr1 complex"/>
    <property type="evidence" value="ECO:0007669"/>
    <property type="project" value="TreeGrafter"/>
</dbReference>
<sequence>MSSSDEDDGDYVPDVDEQEEENDTIEASDATLDKRSVATDSRVDKLWDDINLSTAVSKNAAEKTAKLLSRLTKAKRAGTIKKKGKRKIREFQMPVLSVDVKRSRQDMAAVAESSKQKVDRVVKFAGKEYSVSTRAGSAGEAAGKPAKGGAKALDKVLASLDEPKKVSTMEKSSLDWDKFKEAEGIDDELKQYTKDGYIEKQEFLQRLDLKRFEIEKAERDKQRKLQQQQQK</sequence>
<evidence type="ECO:0000259" key="3">
    <source>
        <dbReference type="PROSITE" id="PS51279"/>
    </source>
</evidence>
<name>A0A3F2RYL2_9STRA</name>
<keyword evidence="1" id="KW-0175">Coiled coil</keyword>
<evidence type="ECO:0000313" key="5">
    <source>
        <dbReference type="EMBL" id="RLN66690.1"/>
    </source>
</evidence>
<dbReference type="InterPro" id="IPR027124">
    <property type="entry name" value="Swc5/CFDP1/2"/>
</dbReference>
<dbReference type="OrthoDB" id="445677at2759"/>
<dbReference type="Pfam" id="PF07572">
    <property type="entry name" value="BCNT"/>
    <property type="match status" value="1"/>
</dbReference>
<dbReference type="EMBL" id="MBDO02000032">
    <property type="protein sequence ID" value="RLN66690.1"/>
    <property type="molecule type" value="Genomic_DNA"/>
</dbReference>
<organism evidence="5 6">
    <name type="scientific">Phytophthora kernoviae</name>
    <dbReference type="NCBI Taxonomy" id="325452"/>
    <lineage>
        <taxon>Eukaryota</taxon>
        <taxon>Sar</taxon>
        <taxon>Stramenopiles</taxon>
        <taxon>Oomycota</taxon>
        <taxon>Peronosporomycetes</taxon>
        <taxon>Peronosporales</taxon>
        <taxon>Peronosporaceae</taxon>
        <taxon>Phytophthora</taxon>
    </lineage>
</organism>
<feature type="coiled-coil region" evidence="1">
    <location>
        <begin position="200"/>
        <end position="227"/>
    </location>
</feature>
<feature type="domain" description="BCNT-C" evidence="3">
    <location>
        <begin position="147"/>
        <end position="225"/>
    </location>
</feature>
<dbReference type="InterPro" id="IPR011421">
    <property type="entry name" value="BCNT-C"/>
</dbReference>
<dbReference type="PANTHER" id="PTHR48407:SF1">
    <property type="entry name" value="CRANIOFACIAL DEVELOPMENT PROTEIN 1"/>
    <property type="match status" value="1"/>
</dbReference>
<dbReference type="PANTHER" id="PTHR48407">
    <property type="entry name" value="CRANIOFACIAL DEVELOPMENT PROTEIN 1"/>
    <property type="match status" value="1"/>
</dbReference>
<dbReference type="EMBL" id="MBAD02000562">
    <property type="protein sequence ID" value="RLN65949.1"/>
    <property type="molecule type" value="Genomic_DNA"/>
</dbReference>